<dbReference type="RefSeq" id="WP_205295746.1">
    <property type="nucleotide sequence ID" value="NZ_CP070371.1"/>
</dbReference>
<keyword evidence="2" id="KW-1185">Reference proteome</keyword>
<protein>
    <submittedName>
        <fullName evidence="1">Uncharacterized protein</fullName>
    </submittedName>
</protein>
<organism evidence="1 2">
    <name type="scientific">Paracoccus methylovorus</name>
    <dbReference type="NCBI Taxonomy" id="2812658"/>
    <lineage>
        <taxon>Bacteria</taxon>
        <taxon>Pseudomonadati</taxon>
        <taxon>Pseudomonadota</taxon>
        <taxon>Alphaproteobacteria</taxon>
        <taxon>Rhodobacterales</taxon>
        <taxon>Paracoccaceae</taxon>
        <taxon>Paracoccus</taxon>
    </lineage>
</organism>
<sequence>MPDDLGGRRHPWHVGMKTGGDLISAMFVGNHDQARAILQNRETLDSFTFQMAQPTGDLSTLKQVFDATLNAELSSPPSLTSRKL</sequence>
<evidence type="ECO:0000313" key="2">
    <source>
        <dbReference type="Proteomes" id="UP000663629"/>
    </source>
</evidence>
<reference evidence="1 2" key="1">
    <citation type="submission" date="2021-02" db="EMBL/GenBank/DDBJ databases">
        <title>Paracoccus methylovroum sp.nov., a new methanol and methylamine utilizing methylotrophic denitrifer.</title>
        <authorList>
            <person name="Timsy T."/>
            <person name="Behrendt U."/>
            <person name="Ulrich A."/>
            <person name="Spanner T."/>
            <person name="Foesel B.U."/>
            <person name="Horn M.A."/>
            <person name="Kolb S."/>
        </authorList>
    </citation>
    <scope>NUCLEOTIDE SEQUENCE [LARGE SCALE GENOMIC DNA]</scope>
    <source>
        <strain evidence="1 2">H4-D09</strain>
    </source>
</reference>
<gene>
    <name evidence="1" type="ORF">JWJ88_17610</name>
</gene>
<proteinExistence type="predicted"/>
<dbReference type="Proteomes" id="UP000663629">
    <property type="component" value="Chromosome 2"/>
</dbReference>
<evidence type="ECO:0000313" key="1">
    <source>
        <dbReference type="EMBL" id="QRZ14776.1"/>
    </source>
</evidence>
<name>A0ABX7JMQ4_9RHOB</name>
<dbReference type="EMBL" id="CP070371">
    <property type="protein sequence ID" value="QRZ14776.1"/>
    <property type="molecule type" value="Genomic_DNA"/>
</dbReference>
<accession>A0ABX7JMQ4</accession>